<gene>
    <name evidence="2" type="ORF">GIB67_004657</name>
</gene>
<dbReference type="OrthoDB" id="7763131at2759"/>
<name>A0A7J7P566_9MAGN</name>
<feature type="region of interest" description="Disordered" evidence="1">
    <location>
        <begin position="219"/>
        <end position="244"/>
    </location>
</feature>
<sequence>MNRFFSLCSAHISYQFVEYVAMLTGEVVWRMHGYSEADILALAKGQFTDVGHAKEDEGDADLGSEVCSVRLCCREFVLPSALGFASPCFLVIRINIALGMTAGWLVTPRLMALRGPSLSHTDILEFTDGERVERTVSSLKNHWSDMNCVCKVYGTCLKNMMQGPISGMQQGNLDDVIKMIYEARGKGKWVYKEAYEVLSCHQYWKILQDQHPNTLAHNVQMKQTSSSSPGMSTPATPDTPVSSNNESLVFITDMEMECPGGIKNVKLKEKNEKRQNLLIEHQNILISRIDLMEKKKEEYAAKRDKKKKKIYI</sequence>
<proteinExistence type="predicted"/>
<comment type="caution">
    <text evidence="2">The sequence shown here is derived from an EMBL/GenBank/DDBJ whole genome shotgun (WGS) entry which is preliminary data.</text>
</comment>
<reference evidence="2 3" key="1">
    <citation type="journal article" date="2020" name="IScience">
        <title>Genome Sequencing of the Endangered Kingdonia uniflora (Circaeasteraceae, Ranunculales) Reveals Potential Mechanisms of Evolutionary Specialization.</title>
        <authorList>
            <person name="Sun Y."/>
            <person name="Deng T."/>
            <person name="Zhang A."/>
            <person name="Moore M.J."/>
            <person name="Landis J.B."/>
            <person name="Lin N."/>
            <person name="Zhang H."/>
            <person name="Zhang X."/>
            <person name="Huang J."/>
            <person name="Zhang X."/>
            <person name="Sun H."/>
            <person name="Wang H."/>
        </authorList>
    </citation>
    <scope>NUCLEOTIDE SEQUENCE [LARGE SCALE GENOMIC DNA]</scope>
    <source>
        <strain evidence="2">TB1705</strain>
        <tissue evidence="2">Leaf</tissue>
    </source>
</reference>
<evidence type="ECO:0000313" key="3">
    <source>
        <dbReference type="Proteomes" id="UP000541444"/>
    </source>
</evidence>
<dbReference type="EMBL" id="JACGCM010000262">
    <property type="protein sequence ID" value="KAF6174463.1"/>
    <property type="molecule type" value="Genomic_DNA"/>
</dbReference>
<protein>
    <recommendedName>
        <fullName evidence="4">No apical meristem-associated C-terminal domain-containing protein</fullName>
    </recommendedName>
</protein>
<evidence type="ECO:0008006" key="4">
    <source>
        <dbReference type="Google" id="ProtNLM"/>
    </source>
</evidence>
<dbReference type="Proteomes" id="UP000541444">
    <property type="component" value="Unassembled WGS sequence"/>
</dbReference>
<organism evidence="2 3">
    <name type="scientific">Kingdonia uniflora</name>
    <dbReference type="NCBI Taxonomy" id="39325"/>
    <lineage>
        <taxon>Eukaryota</taxon>
        <taxon>Viridiplantae</taxon>
        <taxon>Streptophyta</taxon>
        <taxon>Embryophyta</taxon>
        <taxon>Tracheophyta</taxon>
        <taxon>Spermatophyta</taxon>
        <taxon>Magnoliopsida</taxon>
        <taxon>Ranunculales</taxon>
        <taxon>Circaeasteraceae</taxon>
        <taxon>Kingdonia</taxon>
    </lineage>
</organism>
<keyword evidence="3" id="KW-1185">Reference proteome</keyword>
<evidence type="ECO:0000313" key="2">
    <source>
        <dbReference type="EMBL" id="KAF6174463.1"/>
    </source>
</evidence>
<evidence type="ECO:0000256" key="1">
    <source>
        <dbReference type="SAM" id="MobiDB-lite"/>
    </source>
</evidence>
<accession>A0A7J7P566</accession>
<dbReference type="AlphaFoldDB" id="A0A7J7P566"/>